<evidence type="ECO:0000313" key="3">
    <source>
        <dbReference type="Proteomes" id="UP000095209"/>
    </source>
</evidence>
<dbReference type="OrthoDB" id="5198105at2"/>
<keyword evidence="1" id="KW-1133">Transmembrane helix</keyword>
<protein>
    <submittedName>
        <fullName evidence="2">Uncharacterized protein</fullName>
    </submittedName>
</protein>
<feature type="transmembrane region" description="Helical" evidence="1">
    <location>
        <begin position="12"/>
        <end position="35"/>
    </location>
</feature>
<reference evidence="2 3" key="1">
    <citation type="submission" date="2016-08" db="EMBL/GenBank/DDBJ databases">
        <title>Genome of Bacillus solimangrovi GH2-4.</title>
        <authorList>
            <person name="Lim S."/>
            <person name="Kim B.-C."/>
        </authorList>
    </citation>
    <scope>NUCLEOTIDE SEQUENCE [LARGE SCALE GENOMIC DNA]</scope>
    <source>
        <strain evidence="2 3">GH2-4</strain>
    </source>
</reference>
<dbReference type="RefSeq" id="WP_069717536.1">
    <property type="nucleotide sequence ID" value="NZ_MJEH01000028.1"/>
</dbReference>
<dbReference type="Proteomes" id="UP000095209">
    <property type="component" value="Unassembled WGS sequence"/>
</dbReference>
<comment type="caution">
    <text evidence="2">The sequence shown here is derived from an EMBL/GenBank/DDBJ whole genome shotgun (WGS) entry which is preliminary data.</text>
</comment>
<dbReference type="EMBL" id="MJEH01000028">
    <property type="protein sequence ID" value="OEH92459.1"/>
    <property type="molecule type" value="Genomic_DNA"/>
</dbReference>
<name>A0A1E5LEH1_9BACI</name>
<feature type="transmembrane region" description="Helical" evidence="1">
    <location>
        <begin position="110"/>
        <end position="134"/>
    </location>
</feature>
<evidence type="ECO:0000256" key="1">
    <source>
        <dbReference type="SAM" id="Phobius"/>
    </source>
</evidence>
<accession>A0A1E5LEH1</accession>
<keyword evidence="1" id="KW-0472">Membrane</keyword>
<dbReference type="STRING" id="1305675.BFG57_15890"/>
<proteinExistence type="predicted"/>
<dbReference type="AlphaFoldDB" id="A0A1E5LEH1"/>
<organism evidence="2 3">
    <name type="scientific">Bacillus solimangrovi</name>
    <dbReference type="NCBI Taxonomy" id="1305675"/>
    <lineage>
        <taxon>Bacteria</taxon>
        <taxon>Bacillati</taxon>
        <taxon>Bacillota</taxon>
        <taxon>Bacilli</taxon>
        <taxon>Bacillales</taxon>
        <taxon>Bacillaceae</taxon>
        <taxon>Bacillus</taxon>
    </lineage>
</organism>
<feature type="transmembrane region" description="Helical" evidence="1">
    <location>
        <begin position="154"/>
        <end position="175"/>
    </location>
</feature>
<sequence length="207" mass="23514">MNLYRWFLKCASWPKVIVLLVASNVIYFIMIRVTIPNVSNMAEGMKVFDLMPLGYDVDYAMKLLEALGEEGRNIYLLQQIPLDLVYPGLLGLSGAFLIARMTRNHNKMSLALFIPLIAATFDYLENMLVAYMLVRYPDVNALTIKSSSFFTMGKSLITTIFFLFVILYLVAALIISIKHKLKGEENTDIGDMNGKEIFTSREEENSN</sequence>
<keyword evidence="1" id="KW-0812">Transmembrane</keyword>
<keyword evidence="3" id="KW-1185">Reference proteome</keyword>
<gene>
    <name evidence="2" type="ORF">BFG57_15890</name>
</gene>
<feature type="transmembrane region" description="Helical" evidence="1">
    <location>
        <begin position="80"/>
        <end position="98"/>
    </location>
</feature>
<evidence type="ECO:0000313" key="2">
    <source>
        <dbReference type="EMBL" id="OEH92459.1"/>
    </source>
</evidence>